<accession>A0A8S5TDH9</accession>
<dbReference type="EMBL" id="BK032797">
    <property type="protein sequence ID" value="DAF60818.1"/>
    <property type="molecule type" value="Genomic_DNA"/>
</dbReference>
<protein>
    <submittedName>
        <fullName evidence="1">Uncharacterized protein</fullName>
    </submittedName>
</protein>
<organism evidence="1">
    <name type="scientific">Siphoviridae sp. ctNZc11</name>
    <dbReference type="NCBI Taxonomy" id="2827858"/>
    <lineage>
        <taxon>Viruses</taxon>
        <taxon>Duplodnaviria</taxon>
        <taxon>Heunggongvirae</taxon>
        <taxon>Uroviricota</taxon>
        <taxon>Caudoviricetes</taxon>
    </lineage>
</organism>
<sequence>MLLKRLQVELAYIQYRVSLLNCSYPQLNYLLSLQYYYNIRIYVCKVFLITNKKLWNDFGIKR</sequence>
<name>A0A8S5TDH9_9CAUD</name>
<reference evidence="1" key="1">
    <citation type="journal article" date="2021" name="Proc. Natl. Acad. Sci. U.S.A.">
        <title>A Catalog of Tens of Thousands of Viruses from Human Metagenomes Reveals Hidden Associations with Chronic Diseases.</title>
        <authorList>
            <person name="Tisza M.J."/>
            <person name="Buck C.B."/>
        </authorList>
    </citation>
    <scope>NUCLEOTIDE SEQUENCE</scope>
    <source>
        <strain evidence="1">CtNZc11</strain>
    </source>
</reference>
<proteinExistence type="predicted"/>
<evidence type="ECO:0000313" key="1">
    <source>
        <dbReference type="EMBL" id="DAF60818.1"/>
    </source>
</evidence>